<evidence type="ECO:0000256" key="2">
    <source>
        <dbReference type="ARBA" id="ARBA00022737"/>
    </source>
</evidence>
<protein>
    <submittedName>
        <fullName evidence="3">35493_t:CDS:1</fullName>
    </submittedName>
</protein>
<dbReference type="Proteomes" id="UP000789901">
    <property type="component" value="Unassembled WGS sequence"/>
</dbReference>
<dbReference type="Gene3D" id="2.120.10.80">
    <property type="entry name" value="Kelch-type beta propeller"/>
    <property type="match status" value="1"/>
</dbReference>
<dbReference type="InterPro" id="IPR015915">
    <property type="entry name" value="Kelch-typ_b-propeller"/>
</dbReference>
<accession>A0ABN7WFM9</accession>
<sequence>MSLKPLTYLHYHGMISLLLELLKNTAGSACNGENNSDFFILGGLRDYESVVIKYDINNQNWTDITSGIYEPTNRYFISCAKFNNRSIAIFGGFKSLSIASNALPEIWAYCAITLPDETILYIGGFAYNNDIVFLMPLNSLPLYDTTSNTWKSLNTSGPTPQSREFFSAVLNIATNQWSAGTISNPNGLTLRSHTATLVDNYMIVAFGSYELAKNYSSTIYILD</sequence>
<dbReference type="PANTHER" id="PTHR46093:SF18">
    <property type="entry name" value="FIBRONECTIN TYPE-III DOMAIN-CONTAINING PROTEIN"/>
    <property type="match status" value="1"/>
</dbReference>
<evidence type="ECO:0000313" key="3">
    <source>
        <dbReference type="EMBL" id="CAG8828303.1"/>
    </source>
</evidence>
<gene>
    <name evidence="3" type="ORF">GMARGA_LOCUS29660</name>
</gene>
<dbReference type="PANTHER" id="PTHR46093">
    <property type="entry name" value="ACYL-COA-BINDING DOMAIN-CONTAINING PROTEIN 5"/>
    <property type="match status" value="1"/>
</dbReference>
<reference evidence="3 4" key="1">
    <citation type="submission" date="2021-06" db="EMBL/GenBank/DDBJ databases">
        <authorList>
            <person name="Kallberg Y."/>
            <person name="Tangrot J."/>
            <person name="Rosling A."/>
        </authorList>
    </citation>
    <scope>NUCLEOTIDE SEQUENCE [LARGE SCALE GENOMIC DNA]</scope>
    <source>
        <strain evidence="3 4">120-4 pot B 10/14</strain>
    </source>
</reference>
<evidence type="ECO:0000256" key="1">
    <source>
        <dbReference type="ARBA" id="ARBA00022441"/>
    </source>
</evidence>
<proteinExistence type="predicted"/>
<comment type="caution">
    <text evidence="3">The sequence shown here is derived from an EMBL/GenBank/DDBJ whole genome shotgun (WGS) entry which is preliminary data.</text>
</comment>
<organism evidence="3 4">
    <name type="scientific">Gigaspora margarita</name>
    <dbReference type="NCBI Taxonomy" id="4874"/>
    <lineage>
        <taxon>Eukaryota</taxon>
        <taxon>Fungi</taxon>
        <taxon>Fungi incertae sedis</taxon>
        <taxon>Mucoromycota</taxon>
        <taxon>Glomeromycotina</taxon>
        <taxon>Glomeromycetes</taxon>
        <taxon>Diversisporales</taxon>
        <taxon>Gigasporaceae</taxon>
        <taxon>Gigaspora</taxon>
    </lineage>
</organism>
<dbReference type="SUPFAM" id="SSF117281">
    <property type="entry name" value="Kelch motif"/>
    <property type="match status" value="1"/>
</dbReference>
<dbReference type="EMBL" id="CAJVQB010040348">
    <property type="protein sequence ID" value="CAG8828303.1"/>
    <property type="molecule type" value="Genomic_DNA"/>
</dbReference>
<feature type="non-terminal residue" evidence="3">
    <location>
        <position position="223"/>
    </location>
</feature>
<evidence type="ECO:0000313" key="4">
    <source>
        <dbReference type="Proteomes" id="UP000789901"/>
    </source>
</evidence>
<name>A0ABN7WFM9_GIGMA</name>
<keyword evidence="1" id="KW-0880">Kelch repeat</keyword>
<keyword evidence="2" id="KW-0677">Repeat</keyword>
<keyword evidence="4" id="KW-1185">Reference proteome</keyword>